<evidence type="ECO:0008006" key="4">
    <source>
        <dbReference type="Google" id="ProtNLM"/>
    </source>
</evidence>
<sequence>MNKWIISLRFISLVAHLVLVILFISNRVTFCLHTFGTISLTSFILDGWQCQLFWWLFVGTILLPFLTESYIVIHTILLLYNTNLTYM</sequence>
<feature type="transmembrane region" description="Helical" evidence="1">
    <location>
        <begin position="54"/>
        <end position="80"/>
    </location>
</feature>
<keyword evidence="1" id="KW-0812">Transmembrane</keyword>
<dbReference type="EMBL" id="NJHN03000062">
    <property type="protein sequence ID" value="KAH9418811.1"/>
    <property type="molecule type" value="Genomic_DNA"/>
</dbReference>
<evidence type="ECO:0000313" key="3">
    <source>
        <dbReference type="Proteomes" id="UP000887458"/>
    </source>
</evidence>
<keyword evidence="1" id="KW-0472">Membrane</keyword>
<dbReference type="InterPro" id="IPR029248">
    <property type="entry name" value="TMEM107"/>
</dbReference>
<proteinExistence type="predicted"/>
<keyword evidence="1" id="KW-1133">Transmembrane helix</keyword>
<dbReference type="Proteomes" id="UP000887458">
    <property type="component" value="Unassembled WGS sequence"/>
</dbReference>
<evidence type="ECO:0000256" key="1">
    <source>
        <dbReference type="SAM" id="Phobius"/>
    </source>
</evidence>
<reference evidence="2 3" key="1">
    <citation type="journal article" date="2018" name="J. Allergy Clin. Immunol.">
        <title>High-quality assembly of Dermatophagoides pteronyssinus genome and transcriptome reveals a wide range of novel allergens.</title>
        <authorList>
            <person name="Liu X.Y."/>
            <person name="Yang K.Y."/>
            <person name="Wang M.Q."/>
            <person name="Kwok J.S."/>
            <person name="Zeng X."/>
            <person name="Yang Z."/>
            <person name="Xiao X.J."/>
            <person name="Lau C.P."/>
            <person name="Li Y."/>
            <person name="Huang Z.M."/>
            <person name="Ba J.G."/>
            <person name="Yim A.K."/>
            <person name="Ouyang C.Y."/>
            <person name="Ngai S.M."/>
            <person name="Chan T.F."/>
            <person name="Leung E.L."/>
            <person name="Liu L."/>
            <person name="Liu Z.G."/>
            <person name="Tsui S.K."/>
        </authorList>
    </citation>
    <scope>NUCLEOTIDE SEQUENCE [LARGE SCALE GENOMIC DNA]</scope>
    <source>
        <strain evidence="2">Derp</strain>
    </source>
</reference>
<comment type="caution">
    <text evidence="2">The sequence shown here is derived from an EMBL/GenBank/DDBJ whole genome shotgun (WGS) entry which is preliminary data.</text>
</comment>
<feature type="transmembrane region" description="Helical" evidence="1">
    <location>
        <begin position="6"/>
        <end position="23"/>
    </location>
</feature>
<protein>
    <recommendedName>
        <fullName evidence="4">Transmembrane protein 107</fullName>
    </recommendedName>
</protein>
<keyword evidence="3" id="KW-1185">Reference proteome</keyword>
<gene>
    <name evidence="2" type="ORF">DERP_004137</name>
</gene>
<name>A0ABQ8J8W9_DERPT</name>
<reference evidence="2 3" key="2">
    <citation type="journal article" date="2022" name="Mol. Biol. Evol.">
        <title>Comparative Genomics Reveals Insights into the Divergent Evolution of Astigmatic Mites and Household Pest Adaptations.</title>
        <authorList>
            <person name="Xiong Q."/>
            <person name="Wan A.T."/>
            <person name="Liu X."/>
            <person name="Fung C.S."/>
            <person name="Xiao X."/>
            <person name="Malainual N."/>
            <person name="Hou J."/>
            <person name="Wang L."/>
            <person name="Wang M."/>
            <person name="Yang K.Y."/>
            <person name="Cui Y."/>
            <person name="Leung E.L."/>
            <person name="Nong W."/>
            <person name="Shin S.K."/>
            <person name="Au S.W."/>
            <person name="Jeong K.Y."/>
            <person name="Chew F.T."/>
            <person name="Hui J.H."/>
            <person name="Leung T.F."/>
            <person name="Tungtrongchitr A."/>
            <person name="Zhong N."/>
            <person name="Liu Z."/>
            <person name="Tsui S.K."/>
        </authorList>
    </citation>
    <scope>NUCLEOTIDE SEQUENCE [LARGE SCALE GENOMIC DNA]</scope>
    <source>
        <strain evidence="2">Derp</strain>
    </source>
</reference>
<evidence type="ECO:0000313" key="2">
    <source>
        <dbReference type="EMBL" id="KAH9418811.1"/>
    </source>
</evidence>
<organism evidence="2 3">
    <name type="scientific">Dermatophagoides pteronyssinus</name>
    <name type="common">European house dust mite</name>
    <dbReference type="NCBI Taxonomy" id="6956"/>
    <lineage>
        <taxon>Eukaryota</taxon>
        <taxon>Metazoa</taxon>
        <taxon>Ecdysozoa</taxon>
        <taxon>Arthropoda</taxon>
        <taxon>Chelicerata</taxon>
        <taxon>Arachnida</taxon>
        <taxon>Acari</taxon>
        <taxon>Acariformes</taxon>
        <taxon>Sarcoptiformes</taxon>
        <taxon>Astigmata</taxon>
        <taxon>Psoroptidia</taxon>
        <taxon>Analgoidea</taxon>
        <taxon>Pyroglyphidae</taxon>
        <taxon>Dermatophagoidinae</taxon>
        <taxon>Dermatophagoides</taxon>
    </lineage>
</organism>
<accession>A0ABQ8J8W9</accession>
<dbReference type="Pfam" id="PF14995">
    <property type="entry name" value="TMEM107"/>
    <property type="match status" value="1"/>
</dbReference>